<dbReference type="PANTHER" id="PTHR33271:SF17">
    <property type="entry name" value="OS10G0465950 PROTEIN"/>
    <property type="match status" value="1"/>
</dbReference>
<sequence length="218" mass="23259">MAKCYAKNQRHQHHTHLFMPSAASPRHQPAGSRSTWLTKRHLQAAADMSSATAAAGGRCRHVEVRSTTAASRRKVCYYVLFPARDCNFSERPGESKPLHRPLSMASSSSPPPPCTVAAGGGIAVERSPPESRLSELGARWGGGPGRMALSYGARQTCYIVRGKVTATATAAASAAEGSPENGRRVEFGAGDIVVFPKGTRCTWHIAAAVDMHYAFDPS</sequence>
<reference evidence="3" key="2">
    <citation type="submission" date="2008-12" db="EMBL/GenBank/DDBJ databases">
        <title>Improved gene annotation of the rice (Oryza sativa) genomes.</title>
        <authorList>
            <person name="Wang J."/>
            <person name="Li R."/>
            <person name="Fan W."/>
            <person name="Huang Q."/>
            <person name="Zhang J."/>
            <person name="Zhou Y."/>
            <person name="Hu Y."/>
            <person name="Zi S."/>
            <person name="Li J."/>
            <person name="Ni P."/>
            <person name="Zheng H."/>
            <person name="Zhang Y."/>
            <person name="Zhao M."/>
            <person name="Hao Q."/>
            <person name="McDermott J."/>
            <person name="Samudrala R."/>
            <person name="Kristiansen K."/>
            <person name="Wong G.K.-S."/>
        </authorList>
    </citation>
    <scope>NUCLEOTIDE SEQUENCE</scope>
</reference>
<evidence type="ECO:0000256" key="1">
    <source>
        <dbReference type="SAM" id="MobiDB-lite"/>
    </source>
</evidence>
<protein>
    <recommendedName>
        <fullName evidence="2">(S)-ureidoglycine aminohydrolase cupin domain-containing protein</fullName>
    </recommendedName>
</protein>
<feature type="region of interest" description="Disordered" evidence="1">
    <location>
        <begin position="90"/>
        <end position="127"/>
    </location>
</feature>
<organism evidence="3">
    <name type="scientific">Oryza sativa subsp. japonica</name>
    <name type="common">Rice</name>
    <dbReference type="NCBI Taxonomy" id="39947"/>
    <lineage>
        <taxon>Eukaryota</taxon>
        <taxon>Viridiplantae</taxon>
        <taxon>Streptophyta</taxon>
        <taxon>Embryophyta</taxon>
        <taxon>Tracheophyta</taxon>
        <taxon>Spermatophyta</taxon>
        <taxon>Magnoliopsida</taxon>
        <taxon>Liliopsida</taxon>
        <taxon>Poales</taxon>
        <taxon>Poaceae</taxon>
        <taxon>BOP clade</taxon>
        <taxon>Oryzoideae</taxon>
        <taxon>Oryzeae</taxon>
        <taxon>Oryzinae</taxon>
        <taxon>Oryza</taxon>
        <taxon>Oryza sativa</taxon>
    </lineage>
</organism>
<dbReference type="SUPFAM" id="SSF51182">
    <property type="entry name" value="RmlC-like cupins"/>
    <property type="match status" value="1"/>
</dbReference>
<dbReference type="EMBL" id="CM000147">
    <property type="protein sequence ID" value="EEE51102.1"/>
    <property type="molecule type" value="Genomic_DNA"/>
</dbReference>
<dbReference type="InterPro" id="IPR011051">
    <property type="entry name" value="RmlC_Cupin_sf"/>
</dbReference>
<dbReference type="AlphaFoldDB" id="B9G655"/>
<evidence type="ECO:0000313" key="3">
    <source>
        <dbReference type="EMBL" id="EEE51102.1"/>
    </source>
</evidence>
<evidence type="ECO:0000259" key="2">
    <source>
        <dbReference type="Pfam" id="PF05899"/>
    </source>
</evidence>
<accession>B9G655</accession>
<dbReference type="CDD" id="cd02227">
    <property type="entry name" value="cupin_TM1112-like"/>
    <property type="match status" value="1"/>
</dbReference>
<dbReference type="Pfam" id="PF05899">
    <property type="entry name" value="Cupin_3"/>
    <property type="match status" value="1"/>
</dbReference>
<proteinExistence type="predicted"/>
<dbReference type="InterPro" id="IPR014710">
    <property type="entry name" value="RmlC-like_jellyroll"/>
</dbReference>
<gene>
    <name evidence="3" type="ORF">OsJ_31825</name>
</gene>
<dbReference type="Proteomes" id="UP000007752">
    <property type="component" value="Chromosome 10"/>
</dbReference>
<dbReference type="InterPro" id="IPR008579">
    <property type="entry name" value="UGlyAH_Cupin_dom"/>
</dbReference>
<dbReference type="PANTHER" id="PTHR33271">
    <property type="entry name" value="OS04G0445200 PROTEIN"/>
    <property type="match status" value="1"/>
</dbReference>
<name>B9G655_ORYSJ</name>
<reference evidence="3" key="1">
    <citation type="journal article" date="2005" name="PLoS Biol.">
        <title>The genomes of Oryza sativa: a history of duplications.</title>
        <authorList>
            <person name="Yu J."/>
            <person name="Wang J."/>
            <person name="Lin W."/>
            <person name="Li S."/>
            <person name="Li H."/>
            <person name="Zhou J."/>
            <person name="Ni P."/>
            <person name="Dong W."/>
            <person name="Hu S."/>
            <person name="Zeng C."/>
            <person name="Zhang J."/>
            <person name="Zhang Y."/>
            <person name="Li R."/>
            <person name="Xu Z."/>
            <person name="Li S."/>
            <person name="Li X."/>
            <person name="Zheng H."/>
            <person name="Cong L."/>
            <person name="Lin L."/>
            <person name="Yin J."/>
            <person name="Geng J."/>
            <person name="Li G."/>
            <person name="Shi J."/>
            <person name="Liu J."/>
            <person name="Lv H."/>
            <person name="Li J."/>
            <person name="Wang J."/>
            <person name="Deng Y."/>
            <person name="Ran L."/>
            <person name="Shi X."/>
            <person name="Wang X."/>
            <person name="Wu Q."/>
            <person name="Li C."/>
            <person name="Ren X."/>
            <person name="Wang J."/>
            <person name="Wang X."/>
            <person name="Li D."/>
            <person name="Liu D."/>
            <person name="Zhang X."/>
            <person name="Ji Z."/>
            <person name="Zhao W."/>
            <person name="Sun Y."/>
            <person name="Zhang Z."/>
            <person name="Bao J."/>
            <person name="Han Y."/>
            <person name="Dong L."/>
            <person name="Ji J."/>
            <person name="Chen P."/>
            <person name="Wu S."/>
            <person name="Liu J."/>
            <person name="Xiao Y."/>
            <person name="Bu D."/>
            <person name="Tan J."/>
            <person name="Yang L."/>
            <person name="Ye C."/>
            <person name="Zhang J."/>
            <person name="Xu J."/>
            <person name="Zhou Y."/>
            <person name="Yu Y."/>
            <person name="Zhang B."/>
            <person name="Zhuang S."/>
            <person name="Wei H."/>
            <person name="Liu B."/>
            <person name="Lei M."/>
            <person name="Yu H."/>
            <person name="Li Y."/>
            <person name="Xu H."/>
            <person name="Wei S."/>
            <person name="He X."/>
            <person name="Fang L."/>
            <person name="Zhang Z."/>
            <person name="Zhang Y."/>
            <person name="Huang X."/>
            <person name="Su Z."/>
            <person name="Tong W."/>
            <person name="Li J."/>
            <person name="Tong Z."/>
            <person name="Li S."/>
            <person name="Ye J."/>
            <person name="Wang L."/>
            <person name="Fang L."/>
            <person name="Lei T."/>
            <person name="Chen C."/>
            <person name="Chen H."/>
            <person name="Xu Z."/>
            <person name="Li H."/>
            <person name="Huang H."/>
            <person name="Zhang F."/>
            <person name="Xu H."/>
            <person name="Li N."/>
            <person name="Zhao C."/>
            <person name="Li S."/>
            <person name="Dong L."/>
            <person name="Huang Y."/>
            <person name="Li L."/>
            <person name="Xi Y."/>
            <person name="Qi Q."/>
            <person name="Li W."/>
            <person name="Zhang B."/>
            <person name="Hu W."/>
            <person name="Zhang Y."/>
            <person name="Tian X."/>
            <person name="Jiao Y."/>
            <person name="Liang X."/>
            <person name="Jin J."/>
            <person name="Gao L."/>
            <person name="Zheng W."/>
            <person name="Hao B."/>
            <person name="Liu S."/>
            <person name="Wang W."/>
            <person name="Yuan L."/>
            <person name="Cao M."/>
            <person name="McDermott J."/>
            <person name="Samudrala R."/>
            <person name="Wang J."/>
            <person name="Wong G.K."/>
            <person name="Yang H."/>
        </authorList>
    </citation>
    <scope>NUCLEOTIDE SEQUENCE [LARGE SCALE GENOMIC DNA]</scope>
</reference>
<dbReference type="Gene3D" id="2.60.120.10">
    <property type="entry name" value="Jelly Rolls"/>
    <property type="match status" value="1"/>
</dbReference>
<feature type="domain" description="(S)-ureidoglycine aminohydrolase cupin" evidence="2">
    <location>
        <begin position="140"/>
        <end position="213"/>
    </location>
</feature>